<gene>
    <name evidence="5" type="ORF">CYFUS_004149</name>
</gene>
<dbReference type="InterPro" id="IPR036890">
    <property type="entry name" value="HATPase_C_sf"/>
</dbReference>
<protein>
    <recommendedName>
        <fullName evidence="2">histidine kinase</fullName>
        <ecNumber evidence="2">2.7.13.3</ecNumber>
    </recommendedName>
</protein>
<dbReference type="InterPro" id="IPR003594">
    <property type="entry name" value="HATPase_dom"/>
</dbReference>
<dbReference type="SUPFAM" id="SSF55874">
    <property type="entry name" value="ATPase domain of HSP90 chaperone/DNA topoisomerase II/histidine kinase"/>
    <property type="match status" value="1"/>
</dbReference>
<dbReference type="AlphaFoldDB" id="A0A250J431"/>
<dbReference type="PANTHER" id="PTHR43547:SF2">
    <property type="entry name" value="HYBRID SIGNAL TRANSDUCTION HISTIDINE KINASE C"/>
    <property type="match status" value="1"/>
</dbReference>
<accession>A0A250J431</accession>
<sequence>MRLPDGTVRSRPESFDGTKAPGVFVPRGVTLDEDMRRRLLASYDVLSWYGPAFHVRVTDTFVTLPEGPIILYWPERPTWVHDAEPGLMVTELEYFTTSTPQNNGKLGQNLLEDRTAITTLLDDVGRYTEHIGDIVKVQQNYARTPRLQEPVHMVGLVEDALRINAAGLTRHQVKVVRQLADLPPVLTDKHKTLMILVNLVSNAKYAMDAVPPTERVLTVKLERTGNEQVRIQMHDNGMGIAPEMLTRIFQYGFTTRQEGHGFGLHSSALAAQDMGGTLTVHSEGPGHGATFTLELPYLAAPPQAT</sequence>
<dbReference type="GO" id="GO:0000155">
    <property type="term" value="F:phosphorelay sensor kinase activity"/>
    <property type="evidence" value="ECO:0007669"/>
    <property type="project" value="TreeGrafter"/>
</dbReference>
<evidence type="ECO:0000313" key="6">
    <source>
        <dbReference type="Proteomes" id="UP000217257"/>
    </source>
</evidence>
<comment type="catalytic activity">
    <reaction evidence="1">
        <text>ATP + protein L-histidine = ADP + protein N-phospho-L-histidine.</text>
        <dbReference type="EC" id="2.7.13.3"/>
    </reaction>
</comment>
<dbReference type="SMART" id="SM00387">
    <property type="entry name" value="HATPase_c"/>
    <property type="match status" value="1"/>
</dbReference>
<dbReference type="EMBL" id="CP022098">
    <property type="protein sequence ID" value="ATB38714.1"/>
    <property type="molecule type" value="Genomic_DNA"/>
</dbReference>
<name>A0A250J431_9BACT</name>
<dbReference type="Pfam" id="PF02518">
    <property type="entry name" value="HATPase_c"/>
    <property type="match status" value="1"/>
</dbReference>
<evidence type="ECO:0000256" key="2">
    <source>
        <dbReference type="ARBA" id="ARBA00012438"/>
    </source>
</evidence>
<keyword evidence="5" id="KW-0418">Kinase</keyword>
<proteinExistence type="predicted"/>
<organism evidence="5 6">
    <name type="scientific">Cystobacter fuscus</name>
    <dbReference type="NCBI Taxonomy" id="43"/>
    <lineage>
        <taxon>Bacteria</taxon>
        <taxon>Pseudomonadati</taxon>
        <taxon>Myxococcota</taxon>
        <taxon>Myxococcia</taxon>
        <taxon>Myxococcales</taxon>
        <taxon>Cystobacterineae</taxon>
        <taxon>Archangiaceae</taxon>
        <taxon>Cystobacter</taxon>
    </lineage>
</organism>
<dbReference type="InterPro" id="IPR005467">
    <property type="entry name" value="His_kinase_dom"/>
</dbReference>
<evidence type="ECO:0000256" key="3">
    <source>
        <dbReference type="ARBA" id="ARBA00022553"/>
    </source>
</evidence>
<dbReference type="InterPro" id="IPR004358">
    <property type="entry name" value="Sig_transdc_His_kin-like_C"/>
</dbReference>
<dbReference type="PRINTS" id="PR00344">
    <property type="entry name" value="BCTRLSENSOR"/>
</dbReference>
<dbReference type="Gene3D" id="3.30.565.10">
    <property type="entry name" value="Histidine kinase-like ATPase, C-terminal domain"/>
    <property type="match status" value="1"/>
</dbReference>
<reference evidence="5 6" key="1">
    <citation type="submission" date="2017-06" db="EMBL/GenBank/DDBJ databases">
        <title>Sequencing and comparative analysis of myxobacterial genomes.</title>
        <authorList>
            <person name="Rupp O."/>
            <person name="Goesmann A."/>
            <person name="Sogaard-Andersen L."/>
        </authorList>
    </citation>
    <scope>NUCLEOTIDE SEQUENCE [LARGE SCALE GENOMIC DNA]</scope>
    <source>
        <strain evidence="5 6">DSM 52655</strain>
    </source>
</reference>
<dbReference type="PROSITE" id="PS50109">
    <property type="entry name" value="HIS_KIN"/>
    <property type="match status" value="1"/>
</dbReference>
<dbReference type="PANTHER" id="PTHR43547">
    <property type="entry name" value="TWO-COMPONENT HISTIDINE KINASE"/>
    <property type="match status" value="1"/>
</dbReference>
<dbReference type="KEGG" id="cfus:CYFUS_004149"/>
<evidence type="ECO:0000313" key="5">
    <source>
        <dbReference type="EMBL" id="ATB38714.1"/>
    </source>
</evidence>
<feature type="domain" description="Histidine kinase" evidence="4">
    <location>
        <begin position="117"/>
        <end position="299"/>
    </location>
</feature>
<keyword evidence="3" id="KW-0597">Phosphoprotein</keyword>
<dbReference type="Proteomes" id="UP000217257">
    <property type="component" value="Chromosome"/>
</dbReference>
<evidence type="ECO:0000256" key="1">
    <source>
        <dbReference type="ARBA" id="ARBA00000085"/>
    </source>
</evidence>
<dbReference type="EC" id="2.7.13.3" evidence="2"/>
<evidence type="ECO:0000259" key="4">
    <source>
        <dbReference type="PROSITE" id="PS50109"/>
    </source>
</evidence>
<keyword evidence="5" id="KW-0808">Transferase</keyword>